<dbReference type="GO" id="GO:0016747">
    <property type="term" value="F:acyltransferase activity, transferring groups other than amino-acyl groups"/>
    <property type="evidence" value="ECO:0007669"/>
    <property type="project" value="InterPro"/>
</dbReference>
<evidence type="ECO:0000259" key="1">
    <source>
        <dbReference type="PROSITE" id="PS51186"/>
    </source>
</evidence>
<dbReference type="AlphaFoldDB" id="A0A518ERH9"/>
<reference evidence="2 3" key="1">
    <citation type="submission" date="2019-02" db="EMBL/GenBank/DDBJ databases">
        <title>Deep-cultivation of Planctomycetes and their phenomic and genomic characterization uncovers novel biology.</title>
        <authorList>
            <person name="Wiegand S."/>
            <person name="Jogler M."/>
            <person name="Boedeker C."/>
            <person name="Pinto D."/>
            <person name="Vollmers J."/>
            <person name="Rivas-Marin E."/>
            <person name="Kohn T."/>
            <person name="Peeters S.H."/>
            <person name="Heuer A."/>
            <person name="Rast P."/>
            <person name="Oberbeckmann S."/>
            <person name="Bunk B."/>
            <person name="Jeske O."/>
            <person name="Meyerdierks A."/>
            <person name="Storesund J.E."/>
            <person name="Kallscheuer N."/>
            <person name="Luecker S."/>
            <person name="Lage O.M."/>
            <person name="Pohl T."/>
            <person name="Merkel B.J."/>
            <person name="Hornburger P."/>
            <person name="Mueller R.-W."/>
            <person name="Bruemmer F."/>
            <person name="Labrenz M."/>
            <person name="Spormann A.M."/>
            <person name="Op den Camp H."/>
            <person name="Overmann J."/>
            <person name="Amann R."/>
            <person name="Jetten M.S.M."/>
            <person name="Mascher T."/>
            <person name="Medema M.H."/>
            <person name="Devos D.P."/>
            <person name="Kaster A.-K."/>
            <person name="Ovreas L."/>
            <person name="Rohde M."/>
            <person name="Galperin M.Y."/>
            <person name="Jogler C."/>
        </authorList>
    </citation>
    <scope>NUCLEOTIDE SEQUENCE [LARGE SCALE GENOMIC DNA]</scope>
    <source>
        <strain evidence="2 3">Poly30</strain>
    </source>
</reference>
<sequence>MNDALLPHFDRSLFGARVTLSPLRREDASGLASVGLDPRIWTFNAQPMESEAHMAAYVETALAERAAMRALPFTTRLTETGAIIGSTRFANVALADLRAEIGWTWLEPAQWRTGANVEAKLLMLTFAFETLGLRRVELKTDERNERSRNAMEALGAKFEGTLRKHMVTAGGGVRNSVYYSILDDEWPMLSERLRARLGRR</sequence>
<feature type="domain" description="N-acetyltransferase" evidence="1">
    <location>
        <begin position="18"/>
        <end position="184"/>
    </location>
</feature>
<dbReference type="PANTHER" id="PTHR43610:SF1">
    <property type="entry name" value="N-ACETYLTRANSFERASE DOMAIN-CONTAINING PROTEIN"/>
    <property type="match status" value="1"/>
</dbReference>
<proteinExistence type="predicted"/>
<keyword evidence="2" id="KW-0012">Acyltransferase</keyword>
<protein>
    <submittedName>
        <fullName evidence="2">Ribosomal N-acetyltransferase YdaF</fullName>
        <ecNumber evidence="2">2.3.1.-</ecNumber>
    </submittedName>
</protein>
<keyword evidence="3" id="KW-1185">Reference proteome</keyword>
<name>A0A518ERH9_9BACT</name>
<accession>A0A518ERH9</accession>
<dbReference type="InterPro" id="IPR016181">
    <property type="entry name" value="Acyl_CoA_acyltransferase"/>
</dbReference>
<dbReference type="Proteomes" id="UP000320390">
    <property type="component" value="Chromosome"/>
</dbReference>
<dbReference type="PANTHER" id="PTHR43610">
    <property type="entry name" value="BLL6696 PROTEIN"/>
    <property type="match status" value="1"/>
</dbReference>
<dbReference type="Gene3D" id="3.40.630.30">
    <property type="match status" value="1"/>
</dbReference>
<gene>
    <name evidence="2" type="primary">ydaF_2</name>
    <name evidence="2" type="ORF">Poly30_21600</name>
</gene>
<dbReference type="Pfam" id="PF13302">
    <property type="entry name" value="Acetyltransf_3"/>
    <property type="match status" value="1"/>
</dbReference>
<dbReference type="EMBL" id="CP036434">
    <property type="protein sequence ID" value="QDV06645.1"/>
    <property type="molecule type" value="Genomic_DNA"/>
</dbReference>
<dbReference type="EC" id="2.3.1.-" evidence="2"/>
<evidence type="ECO:0000313" key="2">
    <source>
        <dbReference type="EMBL" id="QDV06645.1"/>
    </source>
</evidence>
<evidence type="ECO:0000313" key="3">
    <source>
        <dbReference type="Proteomes" id="UP000320390"/>
    </source>
</evidence>
<dbReference type="PROSITE" id="PS51186">
    <property type="entry name" value="GNAT"/>
    <property type="match status" value="1"/>
</dbReference>
<organism evidence="2 3">
    <name type="scientific">Saltatorellus ferox</name>
    <dbReference type="NCBI Taxonomy" id="2528018"/>
    <lineage>
        <taxon>Bacteria</taxon>
        <taxon>Pseudomonadati</taxon>
        <taxon>Planctomycetota</taxon>
        <taxon>Planctomycetia</taxon>
        <taxon>Planctomycetia incertae sedis</taxon>
        <taxon>Saltatorellus</taxon>
    </lineage>
</organism>
<dbReference type="RefSeq" id="WP_419191231.1">
    <property type="nucleotide sequence ID" value="NZ_CP036434.1"/>
</dbReference>
<keyword evidence="2" id="KW-0808">Transferase</keyword>
<dbReference type="SUPFAM" id="SSF55729">
    <property type="entry name" value="Acyl-CoA N-acyltransferases (Nat)"/>
    <property type="match status" value="1"/>
</dbReference>
<dbReference type="InterPro" id="IPR000182">
    <property type="entry name" value="GNAT_dom"/>
</dbReference>